<comment type="caution">
    <text evidence="2">The sequence shown here is derived from an EMBL/GenBank/DDBJ whole genome shotgun (WGS) entry which is preliminary data.</text>
</comment>
<evidence type="ECO:0000313" key="3">
    <source>
        <dbReference type="Proteomes" id="UP001454036"/>
    </source>
</evidence>
<keyword evidence="1" id="KW-0732">Signal</keyword>
<reference evidence="2 3" key="1">
    <citation type="submission" date="2024-01" db="EMBL/GenBank/DDBJ databases">
        <title>The complete chloroplast genome sequence of Lithospermum erythrorhizon: insights into the phylogenetic relationship among Boraginaceae species and the maternal lineages of purple gromwells.</title>
        <authorList>
            <person name="Okada T."/>
            <person name="Watanabe K."/>
        </authorList>
    </citation>
    <scope>NUCLEOTIDE SEQUENCE [LARGE SCALE GENOMIC DNA]</scope>
</reference>
<keyword evidence="3" id="KW-1185">Reference proteome</keyword>
<protein>
    <submittedName>
        <fullName evidence="2">Uncharacterized protein</fullName>
    </submittedName>
</protein>
<feature type="signal peptide" evidence="1">
    <location>
        <begin position="1"/>
        <end position="23"/>
    </location>
</feature>
<dbReference type="Proteomes" id="UP001454036">
    <property type="component" value="Unassembled WGS sequence"/>
</dbReference>
<gene>
    <name evidence="2" type="ORF">LIER_12338</name>
</gene>
<sequence length="124" mass="14070">MVVPVRVLMSLLSLSILILHACSFQEENVEGANKSNYKECIVKESGVIRRKMMLNCFKGSHEFATSSMKIQRGTRKLQEKNTPNVKDELQENVGNFVPEEKDVSGYVAFNADYRGPKRHPPKNN</sequence>
<name>A0AAV3PTT2_LITER</name>
<accession>A0AAV3PTT2</accession>
<organism evidence="2 3">
    <name type="scientific">Lithospermum erythrorhizon</name>
    <name type="common">Purple gromwell</name>
    <name type="synonym">Lithospermum officinale var. erythrorhizon</name>
    <dbReference type="NCBI Taxonomy" id="34254"/>
    <lineage>
        <taxon>Eukaryota</taxon>
        <taxon>Viridiplantae</taxon>
        <taxon>Streptophyta</taxon>
        <taxon>Embryophyta</taxon>
        <taxon>Tracheophyta</taxon>
        <taxon>Spermatophyta</taxon>
        <taxon>Magnoliopsida</taxon>
        <taxon>eudicotyledons</taxon>
        <taxon>Gunneridae</taxon>
        <taxon>Pentapetalae</taxon>
        <taxon>asterids</taxon>
        <taxon>lamiids</taxon>
        <taxon>Boraginales</taxon>
        <taxon>Boraginaceae</taxon>
        <taxon>Boraginoideae</taxon>
        <taxon>Lithospermeae</taxon>
        <taxon>Lithospermum</taxon>
    </lineage>
</organism>
<evidence type="ECO:0000256" key="1">
    <source>
        <dbReference type="SAM" id="SignalP"/>
    </source>
</evidence>
<dbReference type="AlphaFoldDB" id="A0AAV3PTT2"/>
<proteinExistence type="predicted"/>
<feature type="chain" id="PRO_5043708019" evidence="1">
    <location>
        <begin position="24"/>
        <end position="124"/>
    </location>
</feature>
<dbReference type="EMBL" id="BAABME010002369">
    <property type="protein sequence ID" value="GAA0154322.1"/>
    <property type="molecule type" value="Genomic_DNA"/>
</dbReference>
<evidence type="ECO:0000313" key="2">
    <source>
        <dbReference type="EMBL" id="GAA0154322.1"/>
    </source>
</evidence>